<keyword evidence="2" id="KW-0964">Secreted</keyword>
<dbReference type="EMBL" id="CP020991">
    <property type="protein sequence ID" value="AUO19729.1"/>
    <property type="molecule type" value="Genomic_DNA"/>
</dbReference>
<organism evidence="6 7">
    <name type="scientific">Monoglobus pectinilyticus</name>
    <dbReference type="NCBI Taxonomy" id="1981510"/>
    <lineage>
        <taxon>Bacteria</taxon>
        <taxon>Bacillati</taxon>
        <taxon>Bacillota</taxon>
        <taxon>Clostridia</taxon>
        <taxon>Monoglobales</taxon>
        <taxon>Monoglobaceae</taxon>
        <taxon>Monoglobus</taxon>
    </lineage>
</organism>
<dbReference type="NCBIfam" id="NF033679">
    <property type="entry name" value="DNRLRE_dom"/>
    <property type="match status" value="2"/>
</dbReference>
<protein>
    <recommendedName>
        <fullName evidence="5">Carbohydrate-binding module family 96 domain-containing protein</fullName>
    </recommendedName>
</protein>
<dbReference type="GO" id="GO:0005576">
    <property type="term" value="C:extracellular region"/>
    <property type="evidence" value="ECO:0007669"/>
    <property type="project" value="UniProtKB-SubCell"/>
</dbReference>
<feature type="domain" description="Carbohydrate-binding module family 96" evidence="5">
    <location>
        <begin position="228"/>
        <end position="382"/>
    </location>
</feature>
<evidence type="ECO:0000259" key="5">
    <source>
        <dbReference type="Pfam" id="PF24517"/>
    </source>
</evidence>
<dbReference type="KEGG" id="mpec:B9O19_01571"/>
<keyword evidence="3" id="KW-0732">Signal</keyword>
<proteinExistence type="predicted"/>
<gene>
    <name evidence="6" type="ORF">B9O19_01571</name>
</gene>
<dbReference type="Proteomes" id="UP000235589">
    <property type="component" value="Chromosome"/>
</dbReference>
<sequence>MQVGIIRKIIGCALAILLVLGIVPVGLLYFTTPVVAEGRVVKISPGAETFVYSDAKNKNKSRLDEDNLLVGNYWNTYFRFDLSAIGNAKKSDISQAKLRLAVIWDGRNEPDETDCSFNVSYLDNNNWGDNMTWSTKPGGEEQYLCTAAGNGSDSILEIDLSEFIRKAVGNDEKVFTLKLSPSVSNTAPVQIASTRYSDPSYRPYLKILVGDAVDTDTKTLNKSYLDTNGYVSKAEPNTNSNELLYKNNGRLAVDNGSAVYLKFNIEPKNILGAVEDARIFLRPIGKSVNTKIDIYYLENDGWNSGELSYNNRPEGELSLIKSYNGLEVSGGFSVDVTDLVYKLVKSGKYTASFLIDGTQTDPASTDSLELYSSYSHEFAPSLSVSVTDDKNMTAIREAIMELKGNNSSFDNVTSDLPSSYIAENGERVTIKWDFNDNYSLGNILGFRKSVITNSGQINPPAFFEDAKTIQAKAILSSGSRTLERFVTMTIQPEFGVPNRLQILKDAVLGD</sequence>
<keyword evidence="4" id="KW-0472">Membrane</keyword>
<dbReference type="GeneID" id="98062963"/>
<comment type="subcellular location">
    <subcellularLocation>
        <location evidence="1">Secreted</location>
    </subcellularLocation>
</comment>
<accession>A0A2K9P4I9</accession>
<evidence type="ECO:0000256" key="4">
    <source>
        <dbReference type="SAM" id="Phobius"/>
    </source>
</evidence>
<feature type="domain" description="Carbohydrate-binding module family 96" evidence="5">
    <location>
        <begin position="41"/>
        <end position="198"/>
    </location>
</feature>
<dbReference type="Pfam" id="PF24517">
    <property type="entry name" value="CBM96"/>
    <property type="match status" value="2"/>
</dbReference>
<keyword evidence="4" id="KW-0812">Transmembrane</keyword>
<name>A0A2K9P4I9_9FIRM</name>
<evidence type="ECO:0000256" key="1">
    <source>
        <dbReference type="ARBA" id="ARBA00004613"/>
    </source>
</evidence>
<dbReference type="OrthoDB" id="179999at2"/>
<reference evidence="6 7" key="1">
    <citation type="submission" date="2017-04" db="EMBL/GenBank/DDBJ databases">
        <title>Monoglobus pectinilyticus 14 draft genome.</title>
        <authorList>
            <person name="Kim C."/>
            <person name="Rosendale D.I."/>
            <person name="Kelly W.J."/>
            <person name="Tannock G.W."/>
            <person name="Patchett M.L."/>
            <person name="Jordens J.Z."/>
        </authorList>
    </citation>
    <scope>NUCLEOTIDE SEQUENCE [LARGE SCALE GENOMIC DNA]</scope>
    <source>
        <strain evidence="6 7">14</strain>
    </source>
</reference>
<dbReference type="AlphaFoldDB" id="A0A2K9P4I9"/>
<evidence type="ECO:0000313" key="6">
    <source>
        <dbReference type="EMBL" id="AUO19729.1"/>
    </source>
</evidence>
<evidence type="ECO:0000256" key="3">
    <source>
        <dbReference type="ARBA" id="ARBA00022729"/>
    </source>
</evidence>
<dbReference type="InterPro" id="IPR055372">
    <property type="entry name" value="CBM96"/>
</dbReference>
<evidence type="ECO:0000313" key="7">
    <source>
        <dbReference type="Proteomes" id="UP000235589"/>
    </source>
</evidence>
<feature type="transmembrane region" description="Helical" evidence="4">
    <location>
        <begin position="9"/>
        <end position="30"/>
    </location>
</feature>
<keyword evidence="7" id="KW-1185">Reference proteome</keyword>
<evidence type="ECO:0000256" key="2">
    <source>
        <dbReference type="ARBA" id="ARBA00022525"/>
    </source>
</evidence>
<keyword evidence="4" id="KW-1133">Transmembrane helix</keyword>
<dbReference type="RefSeq" id="WP_102365908.1">
    <property type="nucleotide sequence ID" value="NZ_CP020991.1"/>
</dbReference>